<reference evidence="2" key="1">
    <citation type="submission" date="2021-07" db="EMBL/GenBank/DDBJ databases">
        <title>Elsinoe batatas strain:CRI-CJ2 Genome sequencing and assembly.</title>
        <authorList>
            <person name="Huang L."/>
        </authorList>
    </citation>
    <scope>NUCLEOTIDE SEQUENCE</scope>
    <source>
        <strain evidence="2">CRI-CJ2</strain>
    </source>
</reference>
<proteinExistence type="predicted"/>
<dbReference type="Proteomes" id="UP000809789">
    <property type="component" value="Unassembled WGS sequence"/>
</dbReference>
<gene>
    <name evidence="2" type="ORF">KVT40_001002</name>
</gene>
<feature type="region of interest" description="Disordered" evidence="1">
    <location>
        <begin position="1"/>
        <end position="51"/>
    </location>
</feature>
<evidence type="ECO:0000313" key="3">
    <source>
        <dbReference type="Proteomes" id="UP000809789"/>
    </source>
</evidence>
<comment type="caution">
    <text evidence="2">The sequence shown here is derived from an EMBL/GenBank/DDBJ whole genome shotgun (WGS) entry which is preliminary data.</text>
</comment>
<evidence type="ECO:0000313" key="2">
    <source>
        <dbReference type="EMBL" id="KAG8631862.1"/>
    </source>
</evidence>
<dbReference type="AlphaFoldDB" id="A0A8K0PKT7"/>
<feature type="compositionally biased region" description="Low complexity" evidence="1">
    <location>
        <begin position="25"/>
        <end position="42"/>
    </location>
</feature>
<keyword evidence="3" id="KW-1185">Reference proteome</keyword>
<dbReference type="EMBL" id="JAESVG020000001">
    <property type="protein sequence ID" value="KAG8631862.1"/>
    <property type="molecule type" value="Genomic_DNA"/>
</dbReference>
<evidence type="ECO:0000256" key="1">
    <source>
        <dbReference type="SAM" id="MobiDB-lite"/>
    </source>
</evidence>
<organism evidence="2 3">
    <name type="scientific">Elsinoe batatas</name>
    <dbReference type="NCBI Taxonomy" id="2601811"/>
    <lineage>
        <taxon>Eukaryota</taxon>
        <taxon>Fungi</taxon>
        <taxon>Dikarya</taxon>
        <taxon>Ascomycota</taxon>
        <taxon>Pezizomycotina</taxon>
        <taxon>Dothideomycetes</taxon>
        <taxon>Dothideomycetidae</taxon>
        <taxon>Myriangiales</taxon>
        <taxon>Elsinoaceae</taxon>
        <taxon>Elsinoe</taxon>
    </lineage>
</organism>
<dbReference type="OrthoDB" id="10383720at2759"/>
<feature type="compositionally biased region" description="Pro residues" evidence="1">
    <location>
        <begin position="1"/>
        <end position="10"/>
    </location>
</feature>
<protein>
    <submittedName>
        <fullName evidence="2">Uncharacterized protein</fullName>
    </submittedName>
</protein>
<accession>A0A8K0PKT7</accession>
<sequence>MDPRRPPGPPTAHMYGTRSNELPQTPATGPAPAAADANNTTPSDGSELPELPDAPAQIVNILTGHTLSGLPWDQVGPAATDAFVARYRDLVSDLPLTMNTVRILVVSVLTYKGEIPERVYTDYDVRCIAALYLAILRSQMLVGRMGGEARTDELPSIAYANLAIRSAIDWGLGDLDTNLGPPVVTIQNVLEATAFVRHRQTSRNDELARKGVLPRNDLTALQQARTLLETTGRCKPGSLPPSRLPPPRIDAIFAWVQHQWMEHVRTQGTQTSYQWHPEIFVHVSEGWDKWYVNLWMTRGCPWQLDLRVVPYSM</sequence>
<name>A0A8K0PKT7_9PEZI</name>